<comment type="caution">
    <text evidence="1">The sequence shown here is derived from an EMBL/GenBank/DDBJ whole genome shotgun (WGS) entry which is preliminary data.</text>
</comment>
<organism evidence="1 2">
    <name type="scientific">Kutzneria kofuensis</name>
    <dbReference type="NCBI Taxonomy" id="103725"/>
    <lineage>
        <taxon>Bacteria</taxon>
        <taxon>Bacillati</taxon>
        <taxon>Actinomycetota</taxon>
        <taxon>Actinomycetes</taxon>
        <taxon>Pseudonocardiales</taxon>
        <taxon>Pseudonocardiaceae</taxon>
        <taxon>Kutzneria</taxon>
    </lineage>
</organism>
<keyword evidence="2" id="KW-1185">Reference proteome</keyword>
<dbReference type="PROSITE" id="PS51257">
    <property type="entry name" value="PROKAR_LIPOPROTEIN"/>
    <property type="match status" value="1"/>
</dbReference>
<proteinExistence type="predicted"/>
<dbReference type="Proteomes" id="UP000585638">
    <property type="component" value="Unassembled WGS sequence"/>
</dbReference>
<dbReference type="EMBL" id="JACHIR010000001">
    <property type="protein sequence ID" value="MBB5893680.1"/>
    <property type="molecule type" value="Genomic_DNA"/>
</dbReference>
<evidence type="ECO:0000313" key="1">
    <source>
        <dbReference type="EMBL" id="MBB5893680.1"/>
    </source>
</evidence>
<dbReference type="RefSeq" id="WP_184865131.1">
    <property type="nucleotide sequence ID" value="NZ_BAAAWY010000034.1"/>
</dbReference>
<dbReference type="AlphaFoldDB" id="A0A7W9KJP0"/>
<accession>A0A7W9KJP0</accession>
<evidence type="ECO:0008006" key="3">
    <source>
        <dbReference type="Google" id="ProtNLM"/>
    </source>
</evidence>
<name>A0A7W9KJP0_9PSEU</name>
<reference evidence="1 2" key="1">
    <citation type="submission" date="2020-08" db="EMBL/GenBank/DDBJ databases">
        <title>Sequencing the genomes of 1000 actinobacteria strains.</title>
        <authorList>
            <person name="Klenk H.-P."/>
        </authorList>
    </citation>
    <scope>NUCLEOTIDE SEQUENCE [LARGE SCALE GENOMIC DNA]</scope>
    <source>
        <strain evidence="1 2">DSM 43851</strain>
    </source>
</reference>
<protein>
    <recommendedName>
        <fullName evidence="3">GerMN domain-containing protein</fullName>
    </recommendedName>
</protein>
<evidence type="ECO:0000313" key="2">
    <source>
        <dbReference type="Proteomes" id="UP000585638"/>
    </source>
</evidence>
<sequence length="186" mass="19304">MTRRHGLLSAATLLLVGALVGAVVAGCGIRPSRVIQGWEAPKGAVSSLIVYLLDHGTLRAVTRPLPPSPTLDPKATAGMIIRSPQDDALRALAQGPTATEAAGGLTSDIPSDATLATKYVDDGGNWVFVYTPDGKPLTQHAVDQIVCTFVSSITNNGGGDSKQIKVRVLDTGKKPWPSQSCPVATP</sequence>
<gene>
    <name evidence="1" type="ORF">BJ998_004876</name>
</gene>